<protein>
    <submittedName>
        <fullName evidence="2">Uncharacterized protein</fullName>
    </submittedName>
</protein>
<feature type="region of interest" description="Disordered" evidence="1">
    <location>
        <begin position="1"/>
        <end position="21"/>
    </location>
</feature>
<dbReference type="VEuPathDB" id="FungiDB:BO71DRAFT_404133"/>
<reference evidence="2 3" key="1">
    <citation type="submission" date="2018-02" db="EMBL/GenBank/DDBJ databases">
        <title>The genomes of Aspergillus section Nigri reveals drivers in fungal speciation.</title>
        <authorList>
            <consortium name="DOE Joint Genome Institute"/>
            <person name="Vesth T.C."/>
            <person name="Nybo J."/>
            <person name="Theobald S."/>
            <person name="Brandl J."/>
            <person name="Frisvad J.C."/>
            <person name="Nielsen K.F."/>
            <person name="Lyhne E.K."/>
            <person name="Kogle M.E."/>
            <person name="Kuo A."/>
            <person name="Riley R."/>
            <person name="Clum A."/>
            <person name="Nolan M."/>
            <person name="Lipzen A."/>
            <person name="Salamov A."/>
            <person name="Henrissat B."/>
            <person name="Wiebenga A."/>
            <person name="De vries R.P."/>
            <person name="Grigoriev I.V."/>
            <person name="Mortensen U.H."/>
            <person name="Andersen M.R."/>
            <person name="Baker S.E."/>
        </authorList>
    </citation>
    <scope>NUCLEOTIDE SEQUENCE [LARGE SCALE GENOMIC DNA]</scope>
    <source>
        <strain evidence="2 3">CBS 707.79</strain>
    </source>
</reference>
<name>A0A319DJ02_9EURO</name>
<keyword evidence="3" id="KW-1185">Reference proteome</keyword>
<feature type="compositionally biased region" description="Basic residues" evidence="1">
    <location>
        <begin position="1"/>
        <end position="12"/>
    </location>
</feature>
<evidence type="ECO:0000256" key="1">
    <source>
        <dbReference type="SAM" id="MobiDB-lite"/>
    </source>
</evidence>
<dbReference type="EMBL" id="KZ826130">
    <property type="protein sequence ID" value="PYH88078.1"/>
    <property type="molecule type" value="Genomic_DNA"/>
</dbReference>
<gene>
    <name evidence="2" type="ORF">BO71DRAFT_404133</name>
</gene>
<organism evidence="2 3">
    <name type="scientific">Aspergillus ellipticus CBS 707.79</name>
    <dbReference type="NCBI Taxonomy" id="1448320"/>
    <lineage>
        <taxon>Eukaryota</taxon>
        <taxon>Fungi</taxon>
        <taxon>Dikarya</taxon>
        <taxon>Ascomycota</taxon>
        <taxon>Pezizomycotina</taxon>
        <taxon>Eurotiomycetes</taxon>
        <taxon>Eurotiomycetidae</taxon>
        <taxon>Eurotiales</taxon>
        <taxon>Aspergillaceae</taxon>
        <taxon>Aspergillus</taxon>
        <taxon>Aspergillus subgen. Circumdati</taxon>
    </lineage>
</organism>
<dbReference type="Proteomes" id="UP000247810">
    <property type="component" value="Unassembled WGS sequence"/>
</dbReference>
<dbReference type="AlphaFoldDB" id="A0A319DJ02"/>
<proteinExistence type="predicted"/>
<dbReference type="OrthoDB" id="4504382at2759"/>
<evidence type="ECO:0000313" key="2">
    <source>
        <dbReference type="EMBL" id="PYH88078.1"/>
    </source>
</evidence>
<accession>A0A319DJ02</accession>
<evidence type="ECO:0000313" key="3">
    <source>
        <dbReference type="Proteomes" id="UP000247810"/>
    </source>
</evidence>
<sequence>MSSRPRGRPRKLRRDELNQDELNPDLLNPDLLNPDLLNPDLLNKEAKALLREILALEALSKCSFIRGLANHISKIIICMSQGLTSGTLSYEDTAPVDRVVRIIRHGEKKMRRTIQRRSARQESRWRAEKALMEREIKKLGARVEGTVKRCREVLMLMRVRRESEKRMQSGEESDGSEN</sequence>